<accession>A0A9W9S3Z5</accession>
<evidence type="ECO:0000313" key="1">
    <source>
        <dbReference type="EMBL" id="KAJ5370920.1"/>
    </source>
</evidence>
<dbReference type="Proteomes" id="UP001147782">
    <property type="component" value="Unassembled WGS sequence"/>
</dbReference>
<dbReference type="OrthoDB" id="1577640at2759"/>
<gene>
    <name evidence="1" type="ORF">N7496_007012</name>
</gene>
<name>A0A9W9S3Z5_9EURO</name>
<keyword evidence="2" id="KW-1185">Reference proteome</keyword>
<dbReference type="AlphaFoldDB" id="A0A9W9S3Z5"/>
<reference evidence="1" key="1">
    <citation type="submission" date="2022-11" db="EMBL/GenBank/DDBJ databases">
        <authorList>
            <person name="Petersen C."/>
        </authorList>
    </citation>
    <scope>NUCLEOTIDE SEQUENCE</scope>
    <source>
        <strain evidence="1">IBT 29864</strain>
    </source>
</reference>
<evidence type="ECO:0008006" key="3">
    <source>
        <dbReference type="Google" id="ProtNLM"/>
    </source>
</evidence>
<reference evidence="1" key="2">
    <citation type="journal article" date="2023" name="IMA Fungus">
        <title>Comparative genomic study of the Penicillium genus elucidates a diverse pangenome and 15 lateral gene transfer events.</title>
        <authorList>
            <person name="Petersen C."/>
            <person name="Sorensen T."/>
            <person name="Nielsen M.R."/>
            <person name="Sondergaard T.E."/>
            <person name="Sorensen J.L."/>
            <person name="Fitzpatrick D.A."/>
            <person name="Frisvad J.C."/>
            <person name="Nielsen K.L."/>
        </authorList>
    </citation>
    <scope>NUCLEOTIDE SEQUENCE</scope>
    <source>
        <strain evidence="1">IBT 29864</strain>
    </source>
</reference>
<dbReference type="EMBL" id="JAPZBS010000005">
    <property type="protein sequence ID" value="KAJ5370920.1"/>
    <property type="molecule type" value="Genomic_DNA"/>
</dbReference>
<organism evidence="1 2">
    <name type="scientific">Penicillium cataractarum</name>
    <dbReference type="NCBI Taxonomy" id="2100454"/>
    <lineage>
        <taxon>Eukaryota</taxon>
        <taxon>Fungi</taxon>
        <taxon>Dikarya</taxon>
        <taxon>Ascomycota</taxon>
        <taxon>Pezizomycotina</taxon>
        <taxon>Eurotiomycetes</taxon>
        <taxon>Eurotiomycetidae</taxon>
        <taxon>Eurotiales</taxon>
        <taxon>Aspergillaceae</taxon>
        <taxon>Penicillium</taxon>
    </lineage>
</organism>
<sequence>MADPFSTASGAIGVISLGLQVTQQLITYCQAYRSYDEDAQRMESKAESLRRPLRALREIIEDAQVFNPELAADLSEKTLGLQRMVDRLKMAIDRYLPAIPEKFPGRIKGQLKKVVYPFRKDGLREMFEDLDGIQNALHTTLSIHSTLKMNKLGLMQEAILEEVQQIRVTLQEYPEGMPPPALLKSWCDSQFGYANKSVTETQITTRTSGSELAITTSSGFSDLAISPYKTKSNDKEEATAKSFRYLSSLLRVAVTASFSLSKGAGGFSIAPSLSVQTILKYNGSMLELQFRRHLNMGKRTTAGFNEVVDNCIRHLQHEFSAGKSKPSDIFYFDDGPREYSMTSYVDGLVVFATANTRNQLPGLIKLTKFLIDNGARPNNTFSQGALRGLLRFARFQEEEYALASYLVDHGGPCTLDDGTLNHIERYNVKYILARDKELIIVPEIVKIIFQESEQKLLSGLQSGLILPNDKFCGRSLLHIAFGWPGGMKILLDAGATIGGGTLISFWGCPSSVTEENIEFDGFYYSNKLLLERGCGLKVTDLYIAASPKLLSLFGNELAKRRWRLWKLAESCLPEDELPVLDAPETAVSDMNAARICAALTARDKIVDPPLMVKSSYVSVYHDMEFRFRVMEELLKVGFKNFDTPNEFGVTPLMEVYNSLNDGWQGVERMLWLLSKGADITRDLPLSNAKTAHLITVQIVGFLLGILGFRAPEDIPTWWARWENKVSSHRKELFPYPSIIDGCQCACCPHGCSIISVALRQVLGWDYWFRVSEPSYWLRRLLCFIIGWVDIGPIMSRSVIRSLTFDALGLKHTCCIEIDGVAWLSDRKTADEMEGREEDEIAEIREESVRGIEELEQLVLDLEAAFARLGLPLIEFLEGYWHTRMVEHLLKRDPYNEEHDREARNLGVILQVQDGEDLDRVSLLIGAQVKEIVE</sequence>
<dbReference type="RefSeq" id="XP_056555354.1">
    <property type="nucleotide sequence ID" value="XM_056699941.1"/>
</dbReference>
<comment type="caution">
    <text evidence="1">The sequence shown here is derived from an EMBL/GenBank/DDBJ whole genome shotgun (WGS) entry which is preliminary data.</text>
</comment>
<evidence type="ECO:0000313" key="2">
    <source>
        <dbReference type="Proteomes" id="UP001147782"/>
    </source>
</evidence>
<proteinExistence type="predicted"/>
<dbReference type="GeneID" id="81439120"/>
<protein>
    <recommendedName>
        <fullName evidence="3">Fungal N-terminal domain-containing protein</fullName>
    </recommendedName>
</protein>